<organism evidence="1 2">
    <name type="scientific">Cupriavidus taiwanensis</name>
    <dbReference type="NCBI Taxonomy" id="164546"/>
    <lineage>
        <taxon>Bacteria</taxon>
        <taxon>Pseudomonadati</taxon>
        <taxon>Pseudomonadota</taxon>
        <taxon>Betaproteobacteria</taxon>
        <taxon>Burkholderiales</taxon>
        <taxon>Burkholderiaceae</taxon>
        <taxon>Cupriavidus</taxon>
    </lineage>
</organism>
<evidence type="ECO:0000313" key="1">
    <source>
        <dbReference type="EMBL" id="SPK76872.1"/>
    </source>
</evidence>
<dbReference type="Proteomes" id="UP000255505">
    <property type="component" value="Plasmid II"/>
</dbReference>
<evidence type="ECO:0000313" key="2">
    <source>
        <dbReference type="Proteomes" id="UP000255505"/>
    </source>
</evidence>
<geneLocation type="plasmid" evidence="1">
    <name>II</name>
</geneLocation>
<proteinExistence type="predicted"/>
<keyword evidence="1" id="KW-0614">Plasmid</keyword>
<reference evidence="1 2" key="1">
    <citation type="submission" date="2018-01" db="EMBL/GenBank/DDBJ databases">
        <authorList>
            <person name="Gaut B.S."/>
            <person name="Morton B.R."/>
            <person name="Clegg M.T."/>
            <person name="Duvall M.R."/>
        </authorList>
    </citation>
    <scope>NUCLEOTIDE SEQUENCE [LARGE SCALE GENOMIC DNA]</scope>
    <source>
        <strain evidence="1">Cupriavidus taiwanensis LMG 19425</strain>
        <plasmid evidence="2">Plasmid ii</plasmid>
    </source>
</reference>
<sequence length="112" mass="12594">MLRDVFVWACERSTQEYVGIKQDLAEPDPLRVAWRDVIKQAIRDVVLHPDQDALAVIRQVVIAKVPAADRDNVQALIIEELRRLHQGVLARNGLRPSELAAWKAPQLAAPSN</sequence>
<dbReference type="AlphaFoldDB" id="A0A375ITY8"/>
<name>A0A375ITY8_9BURK</name>
<accession>A0A375ITY8</accession>
<gene>
    <name evidence="1" type="ORF">CT19425_MP80501</name>
</gene>
<protein>
    <submittedName>
        <fullName evidence="1">Filamentation induced by cAMP protein Fic</fullName>
    </submittedName>
</protein>
<dbReference type="EMBL" id="LT991977">
    <property type="protein sequence ID" value="SPK76872.1"/>
    <property type="molecule type" value="Genomic_DNA"/>
</dbReference>